<protein>
    <submittedName>
        <fullName evidence="1">Uncharacterized protein</fullName>
    </submittedName>
</protein>
<name>A0A9D4N9T5_DREPO</name>
<comment type="caution">
    <text evidence="1">The sequence shown here is derived from an EMBL/GenBank/DDBJ whole genome shotgun (WGS) entry which is preliminary data.</text>
</comment>
<sequence>MTKLIPLGITRGKPATGHLPAVPIAKETLLVVTGAIPVTGRLMVIYLGVPINGQSLLDYASRIAVAERLQIWKVPVGLC</sequence>
<accession>A0A9D4N9T5</accession>
<organism evidence="1 2">
    <name type="scientific">Dreissena polymorpha</name>
    <name type="common">Zebra mussel</name>
    <name type="synonym">Mytilus polymorpha</name>
    <dbReference type="NCBI Taxonomy" id="45954"/>
    <lineage>
        <taxon>Eukaryota</taxon>
        <taxon>Metazoa</taxon>
        <taxon>Spiralia</taxon>
        <taxon>Lophotrochozoa</taxon>
        <taxon>Mollusca</taxon>
        <taxon>Bivalvia</taxon>
        <taxon>Autobranchia</taxon>
        <taxon>Heteroconchia</taxon>
        <taxon>Euheterodonta</taxon>
        <taxon>Imparidentia</taxon>
        <taxon>Neoheterodontei</taxon>
        <taxon>Myida</taxon>
        <taxon>Dreissenoidea</taxon>
        <taxon>Dreissenidae</taxon>
        <taxon>Dreissena</taxon>
    </lineage>
</organism>
<reference evidence="1" key="1">
    <citation type="journal article" date="2019" name="bioRxiv">
        <title>The Genome of the Zebra Mussel, Dreissena polymorpha: A Resource for Invasive Species Research.</title>
        <authorList>
            <person name="McCartney M.A."/>
            <person name="Auch B."/>
            <person name="Kono T."/>
            <person name="Mallez S."/>
            <person name="Zhang Y."/>
            <person name="Obille A."/>
            <person name="Becker A."/>
            <person name="Abrahante J.E."/>
            <person name="Garbe J."/>
            <person name="Badalamenti J.P."/>
            <person name="Herman A."/>
            <person name="Mangelson H."/>
            <person name="Liachko I."/>
            <person name="Sullivan S."/>
            <person name="Sone E.D."/>
            <person name="Koren S."/>
            <person name="Silverstein K.A.T."/>
            <person name="Beckman K.B."/>
            <person name="Gohl D.M."/>
        </authorList>
    </citation>
    <scope>NUCLEOTIDE SEQUENCE</scope>
    <source>
        <strain evidence="1">Duluth1</strain>
        <tissue evidence="1">Whole animal</tissue>
    </source>
</reference>
<evidence type="ECO:0000313" key="1">
    <source>
        <dbReference type="EMBL" id="KAH3890661.1"/>
    </source>
</evidence>
<keyword evidence="2" id="KW-1185">Reference proteome</keyword>
<dbReference type="AlphaFoldDB" id="A0A9D4N9T5"/>
<proteinExistence type="predicted"/>
<reference evidence="1" key="2">
    <citation type="submission" date="2020-11" db="EMBL/GenBank/DDBJ databases">
        <authorList>
            <person name="McCartney M.A."/>
            <person name="Auch B."/>
            <person name="Kono T."/>
            <person name="Mallez S."/>
            <person name="Becker A."/>
            <person name="Gohl D.M."/>
            <person name="Silverstein K.A.T."/>
            <person name="Koren S."/>
            <person name="Bechman K.B."/>
            <person name="Herman A."/>
            <person name="Abrahante J.E."/>
            <person name="Garbe J."/>
        </authorList>
    </citation>
    <scope>NUCLEOTIDE SEQUENCE</scope>
    <source>
        <strain evidence="1">Duluth1</strain>
        <tissue evidence="1">Whole animal</tissue>
    </source>
</reference>
<evidence type="ECO:0000313" key="2">
    <source>
        <dbReference type="Proteomes" id="UP000828390"/>
    </source>
</evidence>
<dbReference type="Proteomes" id="UP000828390">
    <property type="component" value="Unassembled WGS sequence"/>
</dbReference>
<gene>
    <name evidence="1" type="ORF">DPMN_014746</name>
</gene>
<dbReference type="EMBL" id="JAIWYP010000001">
    <property type="protein sequence ID" value="KAH3890661.1"/>
    <property type="molecule type" value="Genomic_DNA"/>
</dbReference>